<keyword evidence="1" id="KW-0472">Membrane</keyword>
<feature type="transmembrane region" description="Helical" evidence="1">
    <location>
        <begin position="48"/>
        <end position="70"/>
    </location>
</feature>
<dbReference type="InterPro" id="IPR025338">
    <property type="entry name" value="DUF4244"/>
</dbReference>
<dbReference type="Proteomes" id="UP000516428">
    <property type="component" value="Chromosome"/>
</dbReference>
<accession>A0A7H1B9X8</accession>
<dbReference type="Pfam" id="PF14029">
    <property type="entry name" value="DUF4244"/>
    <property type="match status" value="1"/>
</dbReference>
<dbReference type="EMBL" id="CP061281">
    <property type="protein sequence ID" value="QNS05533.1"/>
    <property type="molecule type" value="Genomic_DNA"/>
</dbReference>
<evidence type="ECO:0000313" key="2">
    <source>
        <dbReference type="EMBL" id="QNS05533.1"/>
    </source>
</evidence>
<keyword evidence="3" id="KW-1185">Reference proteome</keyword>
<sequence>MSRGCGECSGCGACGGRHEVRGSRGAGRGVGLRVRRWARSVRAARRDAGMVSAEYAVGILAAVGFAGLLYKVMTSGAVMSALEELVGKALHGSF</sequence>
<proteinExistence type="predicted"/>
<keyword evidence="1" id="KW-0812">Transmembrane</keyword>
<dbReference type="KEGG" id="sxn:IAG42_19350"/>
<reference evidence="2 3" key="1">
    <citation type="submission" date="2020-09" db="EMBL/GenBank/DDBJ databases">
        <title>A novel species.</title>
        <authorList>
            <person name="Gao J."/>
        </authorList>
    </citation>
    <scope>NUCLEOTIDE SEQUENCE [LARGE SCALE GENOMIC DNA]</scope>
    <source>
        <strain evidence="2 3">CRXT-Y-14</strain>
    </source>
</reference>
<name>A0A7H1B9X8_9ACTN</name>
<dbReference type="AlphaFoldDB" id="A0A7H1B9X8"/>
<evidence type="ECO:0000313" key="3">
    <source>
        <dbReference type="Proteomes" id="UP000516428"/>
    </source>
</evidence>
<gene>
    <name evidence="2" type="ORF">IAG42_19350</name>
</gene>
<protein>
    <submittedName>
        <fullName evidence="2">DUF4244 domain-containing protein</fullName>
    </submittedName>
</protein>
<organism evidence="2 3">
    <name type="scientific">Streptomyces xanthii</name>
    <dbReference type="NCBI Taxonomy" id="2768069"/>
    <lineage>
        <taxon>Bacteria</taxon>
        <taxon>Bacillati</taxon>
        <taxon>Actinomycetota</taxon>
        <taxon>Actinomycetes</taxon>
        <taxon>Kitasatosporales</taxon>
        <taxon>Streptomycetaceae</taxon>
        <taxon>Streptomyces</taxon>
    </lineage>
</organism>
<evidence type="ECO:0000256" key="1">
    <source>
        <dbReference type="SAM" id="Phobius"/>
    </source>
</evidence>
<keyword evidence="1" id="KW-1133">Transmembrane helix</keyword>